<name>A0ABR6RA62_9BURK</name>
<feature type="region of interest" description="Disordered" evidence="1">
    <location>
        <begin position="96"/>
        <end position="115"/>
    </location>
</feature>
<feature type="signal peptide" evidence="2">
    <location>
        <begin position="1"/>
        <end position="21"/>
    </location>
</feature>
<organism evidence="3 4">
    <name type="scientific">Comamonas odontotermitis</name>
    <dbReference type="NCBI Taxonomy" id="379895"/>
    <lineage>
        <taxon>Bacteria</taxon>
        <taxon>Pseudomonadati</taxon>
        <taxon>Pseudomonadota</taxon>
        <taxon>Betaproteobacteria</taxon>
        <taxon>Burkholderiales</taxon>
        <taxon>Comamonadaceae</taxon>
        <taxon>Comamonas</taxon>
    </lineage>
</organism>
<feature type="chain" id="PRO_5045872425" evidence="2">
    <location>
        <begin position="22"/>
        <end position="115"/>
    </location>
</feature>
<dbReference type="RefSeq" id="WP_184704091.1">
    <property type="nucleotide sequence ID" value="NZ_JACHKZ010000001.1"/>
</dbReference>
<protein>
    <submittedName>
        <fullName evidence="3">Uncharacterized protein</fullName>
    </submittedName>
</protein>
<comment type="caution">
    <text evidence="3">The sequence shown here is derived from an EMBL/GenBank/DDBJ whole genome shotgun (WGS) entry which is preliminary data.</text>
</comment>
<evidence type="ECO:0000256" key="1">
    <source>
        <dbReference type="SAM" id="MobiDB-lite"/>
    </source>
</evidence>
<evidence type="ECO:0000313" key="3">
    <source>
        <dbReference type="EMBL" id="MBB6576014.1"/>
    </source>
</evidence>
<keyword evidence="2" id="KW-0732">Signal</keyword>
<dbReference type="Proteomes" id="UP000562492">
    <property type="component" value="Unassembled WGS sequence"/>
</dbReference>
<gene>
    <name evidence="3" type="ORF">HNP33_000062</name>
</gene>
<proteinExistence type="predicted"/>
<dbReference type="EMBL" id="JACHKZ010000001">
    <property type="protein sequence ID" value="MBB6576014.1"/>
    <property type="molecule type" value="Genomic_DNA"/>
</dbReference>
<sequence length="115" mass="11993">MHIRTSLALAATLLASTVTHAEGFTAYFVQRINNGQLSKQVTCEVLSMPNPTGLQGAITAKDQAVDFDGKPLSSALLLGDGFPVGADWDAAKGCKNNGVPQPVPTQLSKIPATTK</sequence>
<reference evidence="3 4" key="1">
    <citation type="submission" date="2020-08" db="EMBL/GenBank/DDBJ databases">
        <title>Functional genomics of gut bacteria from endangered species of beetles.</title>
        <authorList>
            <person name="Carlos-Shanley C."/>
        </authorList>
    </citation>
    <scope>NUCLEOTIDE SEQUENCE [LARGE SCALE GENOMIC DNA]</scope>
    <source>
        <strain evidence="3 4">S00124</strain>
    </source>
</reference>
<keyword evidence="4" id="KW-1185">Reference proteome</keyword>
<accession>A0ABR6RA62</accession>
<feature type="compositionally biased region" description="Polar residues" evidence="1">
    <location>
        <begin position="104"/>
        <end position="115"/>
    </location>
</feature>
<evidence type="ECO:0000313" key="4">
    <source>
        <dbReference type="Proteomes" id="UP000562492"/>
    </source>
</evidence>
<evidence type="ECO:0000256" key="2">
    <source>
        <dbReference type="SAM" id="SignalP"/>
    </source>
</evidence>